<sequence length="1159" mass="134097">AGAGDDAKVESSPNKEITDVAAEAMSLQPTGHTLATTQVVTPVPVLLKHTLREYQHIGLDWLVTMYDKRLNGILADEMGLGKTIQTIALLAHLACDKGVWGPHLIVVPTSVMLNWEMEFKKWCPGFKILTYYGSQKERKLKRTGWTKSNAFHVCITSYKLVLQDHTSFRRKKWRYLILDEAQNIKNFKSQRWQTLLNFNSQRRLLLTGTPLQNNLMELWSLMHFLMPHVFQSHREFKEWFSNPMTGMIEGSQEFNEKIIRRLHKVLRPFLLRRIKKDVEKQMPNKYEHVVRCHLSKRQRFLYEDFMSRTSTKETLAGGHFMSVINVLMQLRKVCNHPNLFESRPTVSAFVTSAMSVSCPTLVIKAMEKSVFEEVDLQHLNLHLPSLCKDASYTVERRHSLITPKTLIEEIDSRKDIKTVDQRRKIKFVISVSDRIQLNSHQTLKNPYFSSEAPSHPTNLNDRIRLMVFERLFTSTNPIQQQVRLSIYNKCAQDTIWCVVISTPTGTPVTAKSSLIQVKTDSTGLFIISPLDIEHHMVSTFCASITVQGLFNNLHDHADSNTSRTTSSSQSITLQYQTAQGTRWATIPNGQIRHLPVHILHENKAYGFTELSSSSKRLPAESYTMLCRMTASKRAATLSRIHRINQQRCDSSQPYLPRNTIDLLTSITQPSCSIPHYFWRDRYPTPDELSSSHQKQKQLLHSSLLHDLVKFPSTRLKNMEGILNRFTFVVPKVTSSSTKFISAHQTPWKYYSITTSLAKVRRWMSEKLIPYHRILRNTRVQFPEVRLIEYDCGKLQVLNVLLRRFWVEKHRILIFTQMTRVLDILEAFLSYHGYRYLRLDGSTPIEQRMARMERFNNDPRIFCFILSTRSGGIGVNLTGADTVVFYDSDWNPTMDAQAQDRCHRIGQTRDVHIYRLISERTVEENILKKANQKRLLGEMAIEGGSFTTAFFKELHLQDQLTARQKAIEASKSEVSGVPTTNAKEEENLEVALLETEDKEDAAAAKMLKEEQDAVLEEFTEETEKTEEDDGISGFLIPKGSKVEEELKTIYDELNPIERYALRFLELSAEELNDLELQEAENQVEKSKKDWELSHLVALKEEEEMRMEEEDEIFYTREDAEAQNYVDQFTGEIMPIWLPPTPPHDERDLYVDETMSLLYQT</sequence>
<dbReference type="GO" id="GO:0010557">
    <property type="term" value="P:positive regulation of macromolecule biosynthetic process"/>
    <property type="evidence" value="ECO:0007669"/>
    <property type="project" value="UniProtKB-ARBA"/>
</dbReference>
<dbReference type="AlphaFoldDB" id="H2YBN3"/>
<evidence type="ECO:0000256" key="6">
    <source>
        <dbReference type="ARBA" id="ARBA00022806"/>
    </source>
</evidence>
<evidence type="ECO:0000259" key="13">
    <source>
        <dbReference type="PROSITE" id="PS51192"/>
    </source>
</evidence>
<keyword evidence="16" id="KW-1185">Reference proteome</keyword>
<dbReference type="PANTHER" id="PTHR45685">
    <property type="entry name" value="HELICASE SRCAP-RELATED"/>
    <property type="match status" value="1"/>
</dbReference>
<dbReference type="CDD" id="cd18793">
    <property type="entry name" value="SF2_C_SNF"/>
    <property type="match status" value="1"/>
</dbReference>
<dbReference type="HOGENOM" id="CLU_000315_17_5_1"/>
<evidence type="ECO:0000256" key="12">
    <source>
        <dbReference type="ARBA" id="ARBA00023242"/>
    </source>
</evidence>
<dbReference type="GO" id="GO:0016887">
    <property type="term" value="F:ATP hydrolysis activity"/>
    <property type="evidence" value="ECO:0007669"/>
    <property type="project" value="TreeGrafter"/>
</dbReference>
<evidence type="ECO:0000256" key="3">
    <source>
        <dbReference type="ARBA" id="ARBA00022553"/>
    </source>
</evidence>
<keyword evidence="12" id="KW-0539">Nucleus</keyword>
<dbReference type="FunFam" id="3.40.50.10810:FF:000005">
    <property type="entry name" value="Photoperiod-independent early flowering 1"/>
    <property type="match status" value="1"/>
</dbReference>
<dbReference type="SUPFAM" id="SSF52540">
    <property type="entry name" value="P-loop containing nucleoside triphosphate hydrolases"/>
    <property type="match status" value="2"/>
</dbReference>
<evidence type="ECO:0000313" key="16">
    <source>
        <dbReference type="Proteomes" id="UP000007875"/>
    </source>
</evidence>
<dbReference type="GO" id="GO:0003677">
    <property type="term" value="F:DNA binding"/>
    <property type="evidence" value="ECO:0007669"/>
    <property type="project" value="UniProtKB-KW"/>
</dbReference>
<feature type="domain" description="Helicase ATP-binding" evidence="13">
    <location>
        <begin position="63"/>
        <end position="228"/>
    </location>
</feature>
<keyword evidence="3" id="KW-0597">Phosphoprotein</keyword>
<accession>H2YBN3</accession>
<evidence type="ECO:0000256" key="1">
    <source>
        <dbReference type="ARBA" id="ARBA00004123"/>
    </source>
</evidence>
<dbReference type="SMART" id="SM00490">
    <property type="entry name" value="HELICc"/>
    <property type="match status" value="1"/>
</dbReference>
<organism evidence="15 16">
    <name type="scientific">Ciona savignyi</name>
    <name type="common">Pacific transparent sea squirt</name>
    <dbReference type="NCBI Taxonomy" id="51511"/>
    <lineage>
        <taxon>Eukaryota</taxon>
        <taxon>Metazoa</taxon>
        <taxon>Chordata</taxon>
        <taxon>Tunicata</taxon>
        <taxon>Ascidiacea</taxon>
        <taxon>Phlebobranchia</taxon>
        <taxon>Cionidae</taxon>
        <taxon>Ciona</taxon>
    </lineage>
</organism>
<dbReference type="Gene3D" id="3.40.50.300">
    <property type="entry name" value="P-loop containing nucleotide triphosphate hydrolases"/>
    <property type="match status" value="1"/>
</dbReference>
<dbReference type="InterPro" id="IPR050520">
    <property type="entry name" value="INO80/SWR1_helicase"/>
</dbReference>
<evidence type="ECO:0000256" key="9">
    <source>
        <dbReference type="ARBA" id="ARBA00023015"/>
    </source>
</evidence>
<dbReference type="InterPro" id="IPR049730">
    <property type="entry name" value="SNF2/RAD54-like_C"/>
</dbReference>
<dbReference type="PROSITE" id="PS51192">
    <property type="entry name" value="HELICASE_ATP_BIND_1"/>
    <property type="match status" value="1"/>
</dbReference>
<keyword evidence="10" id="KW-0238">DNA-binding</keyword>
<dbReference type="STRING" id="51511.ENSCSAVP00000002731"/>
<reference evidence="15" key="2">
    <citation type="submission" date="2025-08" db="UniProtKB">
        <authorList>
            <consortium name="Ensembl"/>
        </authorList>
    </citation>
    <scope>IDENTIFICATION</scope>
</reference>
<feature type="domain" description="Helicase C-terminal" evidence="14">
    <location>
        <begin position="800"/>
        <end position="946"/>
    </location>
</feature>
<keyword evidence="6" id="KW-0347">Helicase</keyword>
<proteinExistence type="inferred from homology"/>
<evidence type="ECO:0000256" key="11">
    <source>
        <dbReference type="ARBA" id="ARBA00023163"/>
    </source>
</evidence>
<dbReference type="PANTHER" id="PTHR45685:SF1">
    <property type="entry name" value="HELICASE SRCAP"/>
    <property type="match status" value="1"/>
</dbReference>
<dbReference type="InterPro" id="IPR001650">
    <property type="entry name" value="Helicase_C-like"/>
</dbReference>
<evidence type="ECO:0000313" key="15">
    <source>
        <dbReference type="Ensembl" id="ENSCSAVP00000002731.1"/>
    </source>
</evidence>
<dbReference type="Gene3D" id="3.40.50.10810">
    <property type="entry name" value="Tandem AAA-ATPase domain"/>
    <property type="match status" value="1"/>
</dbReference>
<dbReference type="Pfam" id="PF00176">
    <property type="entry name" value="SNF2-rel_dom"/>
    <property type="match status" value="1"/>
</dbReference>
<keyword evidence="5" id="KW-0378">Hydrolase</keyword>
<dbReference type="GO" id="GO:0042393">
    <property type="term" value="F:histone binding"/>
    <property type="evidence" value="ECO:0007669"/>
    <property type="project" value="TreeGrafter"/>
</dbReference>
<evidence type="ECO:0000256" key="5">
    <source>
        <dbReference type="ARBA" id="ARBA00022801"/>
    </source>
</evidence>
<dbReference type="Proteomes" id="UP000007875">
    <property type="component" value="Unassembled WGS sequence"/>
</dbReference>
<dbReference type="InterPro" id="IPR000330">
    <property type="entry name" value="SNF2_N"/>
</dbReference>
<dbReference type="GO" id="GO:0006338">
    <property type="term" value="P:chromatin remodeling"/>
    <property type="evidence" value="ECO:0007669"/>
    <property type="project" value="UniProtKB-ARBA"/>
</dbReference>
<keyword evidence="4" id="KW-0547">Nucleotide-binding</keyword>
<evidence type="ECO:0000256" key="8">
    <source>
        <dbReference type="ARBA" id="ARBA00022853"/>
    </source>
</evidence>
<name>H2YBN3_CIOSA</name>
<dbReference type="OMA" id="MARMERF"/>
<comment type="similarity">
    <text evidence="2">Belongs to the SNF2/RAD54 helicase family. SWR1 subfamily.</text>
</comment>
<evidence type="ECO:0000259" key="14">
    <source>
        <dbReference type="PROSITE" id="PS51194"/>
    </source>
</evidence>
<dbReference type="Pfam" id="PF00271">
    <property type="entry name" value="Helicase_C"/>
    <property type="match status" value="1"/>
</dbReference>
<dbReference type="FunCoup" id="H2YBN3">
    <property type="interactions" value="259"/>
</dbReference>
<dbReference type="GO" id="GO:0000812">
    <property type="term" value="C:Swr1 complex"/>
    <property type="evidence" value="ECO:0007669"/>
    <property type="project" value="TreeGrafter"/>
</dbReference>
<dbReference type="GO" id="GO:0004386">
    <property type="term" value="F:helicase activity"/>
    <property type="evidence" value="ECO:0007669"/>
    <property type="project" value="UniProtKB-KW"/>
</dbReference>
<dbReference type="PROSITE" id="PS51194">
    <property type="entry name" value="HELICASE_CTER"/>
    <property type="match status" value="1"/>
</dbReference>
<dbReference type="Ensembl" id="ENSCSAVT00000002774.1">
    <property type="protein sequence ID" value="ENSCSAVP00000002731.1"/>
    <property type="gene ID" value="ENSCSAVG00000001617.1"/>
</dbReference>
<keyword evidence="11" id="KW-0804">Transcription</keyword>
<keyword evidence="8" id="KW-0156">Chromatin regulator</keyword>
<dbReference type="InterPro" id="IPR014001">
    <property type="entry name" value="Helicase_ATP-bd"/>
</dbReference>
<protein>
    <submittedName>
        <fullName evidence="15">Uncharacterized protein</fullName>
    </submittedName>
</protein>
<evidence type="ECO:0000256" key="4">
    <source>
        <dbReference type="ARBA" id="ARBA00022741"/>
    </source>
</evidence>
<dbReference type="GO" id="GO:0010468">
    <property type="term" value="P:regulation of gene expression"/>
    <property type="evidence" value="ECO:0007669"/>
    <property type="project" value="UniProtKB-ARBA"/>
</dbReference>
<dbReference type="GO" id="GO:0140096">
    <property type="term" value="F:catalytic activity, acting on a protein"/>
    <property type="evidence" value="ECO:0007669"/>
    <property type="project" value="UniProtKB-ARBA"/>
</dbReference>
<keyword evidence="9" id="KW-0805">Transcription regulation</keyword>
<dbReference type="InterPro" id="IPR027417">
    <property type="entry name" value="P-loop_NTPase"/>
</dbReference>
<evidence type="ECO:0000256" key="7">
    <source>
        <dbReference type="ARBA" id="ARBA00022840"/>
    </source>
</evidence>
<dbReference type="Gene3D" id="1.20.120.850">
    <property type="entry name" value="SWI2/SNF2 ATPases, N-terminal domain"/>
    <property type="match status" value="1"/>
</dbReference>
<dbReference type="CDD" id="cd18003">
    <property type="entry name" value="DEXQc_SRCAP"/>
    <property type="match status" value="1"/>
</dbReference>
<reference evidence="16" key="1">
    <citation type="submission" date="2003-08" db="EMBL/GenBank/DDBJ databases">
        <authorList>
            <person name="Birren B."/>
            <person name="Nusbaum C."/>
            <person name="Abebe A."/>
            <person name="Abouelleil A."/>
            <person name="Adekoya E."/>
            <person name="Ait-zahra M."/>
            <person name="Allen N."/>
            <person name="Allen T."/>
            <person name="An P."/>
            <person name="Anderson M."/>
            <person name="Anderson S."/>
            <person name="Arachchi H."/>
            <person name="Armbruster J."/>
            <person name="Bachantsang P."/>
            <person name="Baldwin J."/>
            <person name="Barry A."/>
            <person name="Bayul T."/>
            <person name="Blitshsteyn B."/>
            <person name="Bloom T."/>
            <person name="Blye J."/>
            <person name="Boguslavskiy L."/>
            <person name="Borowsky M."/>
            <person name="Boukhgalter B."/>
            <person name="Brunache A."/>
            <person name="Butler J."/>
            <person name="Calixte N."/>
            <person name="Calvo S."/>
            <person name="Camarata J."/>
            <person name="Campo K."/>
            <person name="Chang J."/>
            <person name="Cheshatsang Y."/>
            <person name="Citroen M."/>
            <person name="Collymore A."/>
            <person name="Considine T."/>
            <person name="Cook A."/>
            <person name="Cooke P."/>
            <person name="Corum B."/>
            <person name="Cuomo C."/>
            <person name="David R."/>
            <person name="Dawoe T."/>
            <person name="Degray S."/>
            <person name="Dodge S."/>
            <person name="Dooley K."/>
            <person name="Dorje P."/>
            <person name="Dorjee K."/>
            <person name="Dorris L."/>
            <person name="Duffey N."/>
            <person name="Dupes A."/>
            <person name="Elkins T."/>
            <person name="Engels R."/>
            <person name="Erickson J."/>
            <person name="Farina A."/>
            <person name="Faro S."/>
            <person name="Ferreira P."/>
            <person name="Fischer H."/>
            <person name="Fitzgerald M."/>
            <person name="Foley K."/>
            <person name="Gage D."/>
            <person name="Galagan J."/>
            <person name="Gearin G."/>
            <person name="Gnerre S."/>
            <person name="Gnirke A."/>
            <person name="Goyette A."/>
            <person name="Graham J."/>
            <person name="Grandbois E."/>
            <person name="Gyaltsen K."/>
            <person name="Hafez N."/>
            <person name="Hagopian D."/>
            <person name="Hagos B."/>
            <person name="Hall J."/>
            <person name="Hatcher B."/>
            <person name="Heller A."/>
            <person name="Higgins H."/>
            <person name="Honan T."/>
            <person name="Horn A."/>
            <person name="Houde N."/>
            <person name="Hughes L."/>
            <person name="Hulme W."/>
            <person name="Husby E."/>
            <person name="Iliev I."/>
            <person name="Jaffe D."/>
            <person name="Jones C."/>
            <person name="Kamal M."/>
            <person name="Kamat A."/>
            <person name="Kamvysselis M."/>
            <person name="Karlsson E."/>
            <person name="Kells C."/>
            <person name="Kieu A."/>
            <person name="Kisner P."/>
            <person name="Kodira C."/>
            <person name="Kulbokas E."/>
            <person name="Labutti K."/>
            <person name="Lama D."/>
            <person name="Landers T."/>
            <person name="Leger J."/>
            <person name="Levine S."/>
            <person name="Lewis D."/>
            <person name="Lewis T."/>
            <person name="Lindblad-toh K."/>
            <person name="Liu X."/>
            <person name="Lokyitsang T."/>
            <person name="Lokyitsang Y."/>
            <person name="Lucien O."/>
            <person name="Lui A."/>
            <person name="Ma L.J."/>
            <person name="Mabbitt R."/>
            <person name="Macdonald J."/>
            <person name="Maclean C."/>
            <person name="Major J."/>
            <person name="Manning J."/>
            <person name="Marabella R."/>
            <person name="Maru K."/>
            <person name="Matthews C."/>
            <person name="Mauceli E."/>
            <person name="Mccarthy M."/>
            <person name="Mcdonough S."/>
            <person name="Mcghee T."/>
            <person name="Meldrim J."/>
            <person name="Meneus L."/>
            <person name="Mesirov J."/>
            <person name="Mihalev A."/>
            <person name="Mihova T."/>
            <person name="Mikkelsen T."/>
            <person name="Mlenga V."/>
            <person name="Moru K."/>
            <person name="Mozes J."/>
            <person name="Mulrain L."/>
            <person name="Munson G."/>
            <person name="Naylor J."/>
            <person name="Newes C."/>
            <person name="Nguyen C."/>
            <person name="Nguyen N."/>
            <person name="Nguyen T."/>
            <person name="Nicol R."/>
            <person name="Nielsen C."/>
            <person name="Nizzari M."/>
            <person name="Norbu C."/>
            <person name="Norbu N."/>
            <person name="O'donnell P."/>
            <person name="Okoawo O."/>
            <person name="O'leary S."/>
            <person name="Omotosho B."/>
            <person name="O'neill K."/>
            <person name="Osman S."/>
            <person name="Parker S."/>
            <person name="Perrin D."/>
            <person name="Phunkhang P."/>
            <person name="Piqani B."/>
            <person name="Purcell S."/>
            <person name="Rachupka T."/>
            <person name="Ramasamy U."/>
            <person name="Rameau R."/>
            <person name="Ray V."/>
            <person name="Raymond C."/>
            <person name="Retta R."/>
            <person name="Richardson S."/>
            <person name="Rise C."/>
            <person name="Rodriguez J."/>
            <person name="Rogers J."/>
            <person name="Rogov P."/>
            <person name="Rutman M."/>
            <person name="Schupbach R."/>
            <person name="Seaman C."/>
            <person name="Settipalli S."/>
            <person name="Sharpe T."/>
            <person name="Sheridan J."/>
            <person name="Sherpa N."/>
            <person name="Shi J."/>
            <person name="Smirnov S."/>
            <person name="Smith C."/>
            <person name="Sougnez C."/>
            <person name="Spencer B."/>
            <person name="Stalker J."/>
            <person name="Stange-thomann N."/>
            <person name="Stavropoulos S."/>
            <person name="Stetson K."/>
            <person name="Stone C."/>
            <person name="Stone S."/>
            <person name="Stubbs M."/>
            <person name="Talamas J."/>
            <person name="Tchuinga P."/>
            <person name="Tenzing P."/>
            <person name="Tesfaye S."/>
            <person name="Theodore J."/>
            <person name="Thoulutsang Y."/>
            <person name="Topham K."/>
            <person name="Towey S."/>
            <person name="Tsamla T."/>
            <person name="Tsomo N."/>
            <person name="Vallee D."/>
            <person name="Vassiliev H."/>
            <person name="Venkataraman V."/>
            <person name="Vinson J."/>
            <person name="Vo A."/>
            <person name="Wade C."/>
            <person name="Wang S."/>
            <person name="Wangchuk T."/>
            <person name="Wangdi T."/>
            <person name="Whittaker C."/>
            <person name="Wilkinson J."/>
            <person name="Wu Y."/>
            <person name="Wyman D."/>
            <person name="Yadav S."/>
            <person name="Yang S."/>
            <person name="Yang X."/>
            <person name="Yeager S."/>
            <person name="Yee E."/>
            <person name="Young G."/>
            <person name="Zainoun J."/>
            <person name="Zembeck L."/>
            <person name="Zimmer A."/>
            <person name="Zody M."/>
            <person name="Lander E."/>
        </authorList>
    </citation>
    <scope>NUCLEOTIDE SEQUENCE [LARGE SCALE GENOMIC DNA]</scope>
</reference>
<evidence type="ECO:0000256" key="2">
    <source>
        <dbReference type="ARBA" id="ARBA00009220"/>
    </source>
</evidence>
<dbReference type="InParanoid" id="H2YBN3"/>
<dbReference type="GO" id="GO:0005524">
    <property type="term" value="F:ATP binding"/>
    <property type="evidence" value="ECO:0007669"/>
    <property type="project" value="UniProtKB-KW"/>
</dbReference>
<keyword evidence="7" id="KW-0067">ATP-binding</keyword>
<dbReference type="eggNOG" id="KOG0391">
    <property type="taxonomic scope" value="Eukaryota"/>
</dbReference>
<comment type="subcellular location">
    <subcellularLocation>
        <location evidence="1">Nucleus</location>
    </subcellularLocation>
</comment>
<reference evidence="15" key="3">
    <citation type="submission" date="2025-09" db="UniProtKB">
        <authorList>
            <consortium name="Ensembl"/>
        </authorList>
    </citation>
    <scope>IDENTIFICATION</scope>
</reference>
<dbReference type="SMART" id="SM00487">
    <property type="entry name" value="DEXDc"/>
    <property type="match status" value="1"/>
</dbReference>
<evidence type="ECO:0000256" key="10">
    <source>
        <dbReference type="ARBA" id="ARBA00023125"/>
    </source>
</evidence>
<dbReference type="InterPro" id="IPR038718">
    <property type="entry name" value="SNF2-like_sf"/>
</dbReference>
<dbReference type="GeneTree" id="ENSGT00940000167340"/>
<dbReference type="FunFam" id="3.40.50.300:FF:000529">
    <property type="entry name" value="helicase SRCAP isoform X1"/>
    <property type="match status" value="1"/>
</dbReference>